<dbReference type="InterPro" id="IPR039646">
    <property type="entry name" value="ZNHIT2"/>
</dbReference>
<dbReference type="AlphaFoldDB" id="A0A2J7QZE6"/>
<evidence type="ECO:0000256" key="1">
    <source>
        <dbReference type="PROSITE-ProRule" id="PRU00453"/>
    </source>
</evidence>
<dbReference type="OrthoDB" id="10005492at2759"/>
<dbReference type="SUPFAM" id="SSF144232">
    <property type="entry name" value="HIT/MYND zinc finger-like"/>
    <property type="match status" value="1"/>
</dbReference>
<dbReference type="PANTHER" id="PTHR15555">
    <property type="entry name" value="ZINC FINGER HIT DOMAIN CONTAINING PROTEIN 2 PROTEIN FON -RELATED"/>
    <property type="match status" value="1"/>
</dbReference>
<dbReference type="PROSITE" id="PS51083">
    <property type="entry name" value="ZF_HIT"/>
    <property type="match status" value="1"/>
</dbReference>
<evidence type="ECO:0000259" key="2">
    <source>
        <dbReference type="PROSITE" id="PS51083"/>
    </source>
</evidence>
<feature type="domain" description="HIT-type" evidence="2">
    <location>
        <begin position="18"/>
        <end position="51"/>
    </location>
</feature>
<comment type="caution">
    <text evidence="3">The sequence shown here is derived from an EMBL/GenBank/DDBJ whole genome shotgun (WGS) entry which is preliminary data.</text>
</comment>
<dbReference type="Gene3D" id="3.30.60.190">
    <property type="match status" value="1"/>
</dbReference>
<evidence type="ECO:0000313" key="4">
    <source>
        <dbReference type="Proteomes" id="UP000235965"/>
    </source>
</evidence>
<dbReference type="InParanoid" id="A0A2J7QZE6"/>
<dbReference type="PANTHER" id="PTHR15555:SF0">
    <property type="entry name" value="ZINC FINGER HIT DOMAIN-CONTAINING PROTEIN 2"/>
    <property type="match status" value="1"/>
</dbReference>
<protein>
    <recommendedName>
        <fullName evidence="2">HIT-type domain-containing protein</fullName>
    </recommendedName>
</protein>
<keyword evidence="4" id="KW-1185">Reference proteome</keyword>
<dbReference type="Proteomes" id="UP000235965">
    <property type="component" value="Unassembled WGS sequence"/>
</dbReference>
<sequence>MAESDVPGGSSYSDSTSCKICLKTKGIYICPRCNILYCSLPCYQSELHVNCSEAFYRDCVIEEVKSRETDSHSGRKMNEILQRLQENEDNSDIDSDDGDSIPDLHERLRNVDLDDADSIWEKLTLAERQEFENLLQSGDASQLVALWEPWWLYRKQKILVQDLKMEQDTLHPAYEANCPTVNKNVPPFFKISKTPPAPCVKYNILNVLGAYCYTVRFLNGEHHNMPAEACSILVNLSANLSLNHTYNSAVIAVEAVAHEAINCTWMGASHHCVICMKNDIECILAGPEDSNYSFYLQASLSDIYQLLSEARHSKNTDPNGVKKSGEFTKRFSDNLSTSLVQKDKLRLIIKKLEYYLSWSQDHASEICCQKLQVELNF</sequence>
<keyword evidence="1" id="KW-0479">Metal-binding</keyword>
<dbReference type="STRING" id="105785.A0A2J7QZE6"/>
<keyword evidence="1" id="KW-0862">Zinc</keyword>
<dbReference type="CDD" id="cd23024">
    <property type="entry name" value="zf-HIT_ZNHIT2-3"/>
    <property type="match status" value="1"/>
</dbReference>
<dbReference type="Pfam" id="PF04438">
    <property type="entry name" value="zf-HIT"/>
    <property type="match status" value="1"/>
</dbReference>
<keyword evidence="1" id="KW-0863">Zinc-finger</keyword>
<organism evidence="3 4">
    <name type="scientific">Cryptotermes secundus</name>
    <dbReference type="NCBI Taxonomy" id="105785"/>
    <lineage>
        <taxon>Eukaryota</taxon>
        <taxon>Metazoa</taxon>
        <taxon>Ecdysozoa</taxon>
        <taxon>Arthropoda</taxon>
        <taxon>Hexapoda</taxon>
        <taxon>Insecta</taxon>
        <taxon>Pterygota</taxon>
        <taxon>Neoptera</taxon>
        <taxon>Polyneoptera</taxon>
        <taxon>Dictyoptera</taxon>
        <taxon>Blattodea</taxon>
        <taxon>Blattoidea</taxon>
        <taxon>Termitoidae</taxon>
        <taxon>Kalotermitidae</taxon>
        <taxon>Cryptotermitinae</taxon>
        <taxon>Cryptotermes</taxon>
    </lineage>
</organism>
<dbReference type="FunCoup" id="A0A2J7QZE6">
    <property type="interactions" value="236"/>
</dbReference>
<accession>A0A2J7QZE6</accession>
<name>A0A2J7QZE6_9NEOP</name>
<reference evidence="3 4" key="1">
    <citation type="submission" date="2017-12" db="EMBL/GenBank/DDBJ databases">
        <title>Hemimetabolous genomes reveal molecular basis of termite eusociality.</title>
        <authorList>
            <person name="Harrison M.C."/>
            <person name="Jongepier E."/>
            <person name="Robertson H.M."/>
            <person name="Arning N."/>
            <person name="Bitard-Feildel T."/>
            <person name="Chao H."/>
            <person name="Childers C.P."/>
            <person name="Dinh H."/>
            <person name="Doddapaneni H."/>
            <person name="Dugan S."/>
            <person name="Gowin J."/>
            <person name="Greiner C."/>
            <person name="Han Y."/>
            <person name="Hu H."/>
            <person name="Hughes D.S.T."/>
            <person name="Huylmans A.-K."/>
            <person name="Kemena C."/>
            <person name="Kremer L.P.M."/>
            <person name="Lee S.L."/>
            <person name="Lopez-Ezquerra A."/>
            <person name="Mallet L."/>
            <person name="Monroy-Kuhn J.M."/>
            <person name="Moser A."/>
            <person name="Murali S.C."/>
            <person name="Muzny D.M."/>
            <person name="Otani S."/>
            <person name="Piulachs M.-D."/>
            <person name="Poelchau M."/>
            <person name="Qu J."/>
            <person name="Schaub F."/>
            <person name="Wada-Katsumata A."/>
            <person name="Worley K.C."/>
            <person name="Xie Q."/>
            <person name="Ylla G."/>
            <person name="Poulsen M."/>
            <person name="Gibbs R.A."/>
            <person name="Schal C."/>
            <person name="Richards S."/>
            <person name="Belles X."/>
            <person name="Korb J."/>
            <person name="Bornberg-Bauer E."/>
        </authorList>
    </citation>
    <scope>NUCLEOTIDE SEQUENCE [LARGE SCALE GENOMIC DNA]</scope>
    <source>
        <tissue evidence="3">Whole body</tissue>
    </source>
</reference>
<proteinExistence type="predicted"/>
<dbReference type="GO" id="GO:0008270">
    <property type="term" value="F:zinc ion binding"/>
    <property type="evidence" value="ECO:0007669"/>
    <property type="project" value="UniProtKB-UniRule"/>
</dbReference>
<evidence type="ECO:0000313" key="3">
    <source>
        <dbReference type="EMBL" id="PNF33935.1"/>
    </source>
</evidence>
<dbReference type="EMBL" id="NEVH01009070">
    <property type="protein sequence ID" value="PNF33935.1"/>
    <property type="molecule type" value="Genomic_DNA"/>
</dbReference>
<dbReference type="InterPro" id="IPR007529">
    <property type="entry name" value="Znf_HIT"/>
</dbReference>
<gene>
    <name evidence="3" type="ORF">B7P43_G06014</name>
</gene>